<organism evidence="2 3">
    <name type="scientific">Takifugu flavidus</name>
    <name type="common">sansaifugu</name>
    <dbReference type="NCBI Taxonomy" id="433684"/>
    <lineage>
        <taxon>Eukaryota</taxon>
        <taxon>Metazoa</taxon>
        <taxon>Chordata</taxon>
        <taxon>Craniata</taxon>
        <taxon>Vertebrata</taxon>
        <taxon>Euteleostomi</taxon>
        <taxon>Actinopterygii</taxon>
        <taxon>Neopterygii</taxon>
        <taxon>Teleostei</taxon>
        <taxon>Neoteleostei</taxon>
        <taxon>Acanthomorphata</taxon>
        <taxon>Eupercaria</taxon>
        <taxon>Tetraodontiformes</taxon>
        <taxon>Tetradontoidea</taxon>
        <taxon>Tetraodontidae</taxon>
        <taxon>Takifugu</taxon>
    </lineage>
</organism>
<dbReference type="AlphaFoldDB" id="A0A5C6N4N4"/>
<proteinExistence type="predicted"/>
<dbReference type="Proteomes" id="UP000324091">
    <property type="component" value="Chromosome 4"/>
</dbReference>
<sequence>MTPIIWAKKRLTGLRSHERPVLIVQNIMEVEVIHPQVGGVNTLTMITTNLRRNIVLVMSTASNATHPPRHHGNTVTMGAALADTALHVTPQRTPGPLGLPGHILKTKLLGVTAEAPRHCKEEAVPNHVLPRQVQETQVISLENQTLVVTMVLEDGARDPREIEQLEGRIPLQLGLNNSSSHLRVIAGSSVQVVRGILGDIQVQSHLMHLSRPNSSINRTHIRSNAAKHHHTASLHRPPPPPPRLDQHSSSSSSSSSPNLARNHQVSQRDSQPLQM</sequence>
<name>A0A5C6N4N4_9TELE</name>
<protein>
    <submittedName>
        <fullName evidence="2">Protein bassoon</fullName>
    </submittedName>
</protein>
<dbReference type="EMBL" id="RHFK02000017">
    <property type="protein sequence ID" value="TWW62065.1"/>
    <property type="molecule type" value="Genomic_DNA"/>
</dbReference>
<accession>A0A5C6N4N4</accession>
<reference evidence="2 3" key="1">
    <citation type="submission" date="2019-04" db="EMBL/GenBank/DDBJ databases">
        <title>Chromosome genome assembly for Takifugu flavidus.</title>
        <authorList>
            <person name="Xiao S."/>
        </authorList>
    </citation>
    <scope>NUCLEOTIDE SEQUENCE [LARGE SCALE GENOMIC DNA]</scope>
    <source>
        <strain evidence="2">HTHZ2018</strain>
        <tissue evidence="2">Muscle</tissue>
    </source>
</reference>
<feature type="region of interest" description="Disordered" evidence="1">
    <location>
        <begin position="224"/>
        <end position="275"/>
    </location>
</feature>
<keyword evidence="3" id="KW-1185">Reference proteome</keyword>
<evidence type="ECO:0000256" key="1">
    <source>
        <dbReference type="SAM" id="MobiDB-lite"/>
    </source>
</evidence>
<comment type="caution">
    <text evidence="2">The sequence shown here is derived from an EMBL/GenBank/DDBJ whole genome shotgun (WGS) entry which is preliminary data.</text>
</comment>
<gene>
    <name evidence="2" type="ORF">D4764_04G0007120</name>
</gene>
<feature type="compositionally biased region" description="Basic residues" evidence="1">
    <location>
        <begin position="224"/>
        <end position="233"/>
    </location>
</feature>
<evidence type="ECO:0000313" key="2">
    <source>
        <dbReference type="EMBL" id="TWW62065.1"/>
    </source>
</evidence>
<feature type="compositionally biased region" description="Polar residues" evidence="1">
    <location>
        <begin position="257"/>
        <end position="275"/>
    </location>
</feature>
<evidence type="ECO:0000313" key="3">
    <source>
        <dbReference type="Proteomes" id="UP000324091"/>
    </source>
</evidence>